<feature type="region of interest" description="Disordered" evidence="1">
    <location>
        <begin position="52"/>
        <end position="94"/>
    </location>
</feature>
<dbReference type="RefSeq" id="WP_041132405.1">
    <property type="nucleotide sequence ID" value="NZ_CP010407.1"/>
</dbReference>
<feature type="chain" id="PRO_5039494621" description="DUF6777 domain-containing protein" evidence="2">
    <location>
        <begin position="26"/>
        <end position="393"/>
    </location>
</feature>
<dbReference type="Proteomes" id="UP000031774">
    <property type="component" value="Chromosome"/>
</dbReference>
<dbReference type="PROSITE" id="PS51257">
    <property type="entry name" value="PROKAR_LIPOPROTEIN"/>
    <property type="match status" value="1"/>
</dbReference>
<dbReference type="HOGENOM" id="CLU_042918_0_0_11"/>
<reference evidence="4 5" key="1">
    <citation type="submission" date="2014-12" db="EMBL/GenBank/DDBJ databases">
        <title>Complete genome sequence of Streptomyces vietnamensis strain GIMV4.0001, a genetic manipulable producer of the benzoisochromanequinone antibiotic granaticin.</title>
        <authorList>
            <person name="Deng M.R."/>
            <person name="Guo J."/>
            <person name="Ma L.Y."/>
            <person name="Feng G.D."/>
            <person name="Mo C.Y."/>
            <person name="Zhu H.H."/>
        </authorList>
    </citation>
    <scope>NUCLEOTIDE SEQUENCE [LARGE SCALE GENOMIC DNA]</scope>
    <source>
        <strain evidence="5">GIMV4.0001</strain>
    </source>
</reference>
<dbReference type="KEGG" id="svt:SVTN_33220"/>
<feature type="compositionally biased region" description="Pro residues" evidence="1">
    <location>
        <begin position="287"/>
        <end position="310"/>
    </location>
</feature>
<feature type="domain" description="DUF6777" evidence="3">
    <location>
        <begin position="85"/>
        <end position="246"/>
    </location>
</feature>
<feature type="compositionally biased region" description="Basic and acidic residues" evidence="1">
    <location>
        <begin position="242"/>
        <end position="257"/>
    </location>
</feature>
<feature type="compositionally biased region" description="Pro residues" evidence="1">
    <location>
        <begin position="328"/>
        <end position="342"/>
    </location>
</feature>
<accession>A0A0B5I7A3</accession>
<dbReference type="Pfam" id="PF20568">
    <property type="entry name" value="DUF6777"/>
    <property type="match status" value="1"/>
</dbReference>
<feature type="compositionally biased region" description="Polar residues" evidence="1">
    <location>
        <begin position="60"/>
        <end position="70"/>
    </location>
</feature>
<protein>
    <recommendedName>
        <fullName evidence="3">DUF6777 domain-containing protein</fullName>
    </recommendedName>
</protein>
<dbReference type="EMBL" id="CP010407">
    <property type="protein sequence ID" value="AJF68481.1"/>
    <property type="molecule type" value="Genomic_DNA"/>
</dbReference>
<dbReference type="AlphaFoldDB" id="A0A0B5I7A3"/>
<evidence type="ECO:0000313" key="5">
    <source>
        <dbReference type="Proteomes" id="UP000031774"/>
    </source>
</evidence>
<feature type="region of interest" description="Disordered" evidence="1">
    <location>
        <begin position="242"/>
        <end position="393"/>
    </location>
</feature>
<dbReference type="STRING" id="362257.SVTN_33220"/>
<proteinExistence type="predicted"/>
<sequence>MRSSLRRTRRTGLAAAALVPALLLTGCDSVWEGAGGEPAAAPIQDVFLQPLGAHGPDPFTASTVRNTVPPSASHRPSEDGTQQVREVTGSTPGLYGGTRAIGSCDVERQVALLTADPTKARAFAEAAGIPEANVADWLRGLTPVALRADTRVTDHGYREGRANAFQAVLQTGTSVLVDQYGSPRVRCACGNPLRSPAADRSGVHQGDQWDGFDPDRVVVVRPAPSVVTGLVIVNTTDSTWIERRTGTDGDEDRKPDVEPACDPDTCALADPGTPDPNDPDHRTSPDPASPAPVPPAPATPDRPAPTAPRPDVPDPSGTGGTGTDPTAPTVPDPSTEPYPDPYTDPYADPSTEPFPDPFAEPPGEQPTAPDGQLPPDELFPAGPVPDQPETFQG</sequence>
<organism evidence="4 5">
    <name type="scientific">Streptomyces vietnamensis</name>
    <dbReference type="NCBI Taxonomy" id="362257"/>
    <lineage>
        <taxon>Bacteria</taxon>
        <taxon>Bacillati</taxon>
        <taxon>Actinomycetota</taxon>
        <taxon>Actinomycetes</taxon>
        <taxon>Kitasatosporales</taxon>
        <taxon>Streptomycetaceae</taxon>
        <taxon>Streptomyces</taxon>
    </lineage>
</organism>
<name>A0A0B5I7A3_9ACTN</name>
<evidence type="ECO:0000256" key="2">
    <source>
        <dbReference type="SAM" id="SignalP"/>
    </source>
</evidence>
<evidence type="ECO:0000313" key="4">
    <source>
        <dbReference type="EMBL" id="AJF68481.1"/>
    </source>
</evidence>
<gene>
    <name evidence="4" type="ORF">SVTN_33220</name>
</gene>
<feature type="compositionally biased region" description="Pro residues" evidence="1">
    <location>
        <begin position="352"/>
        <end position="364"/>
    </location>
</feature>
<keyword evidence="2" id="KW-0732">Signal</keyword>
<feature type="compositionally biased region" description="Polar residues" evidence="1">
    <location>
        <begin position="79"/>
        <end position="91"/>
    </location>
</feature>
<feature type="signal peptide" evidence="2">
    <location>
        <begin position="1"/>
        <end position="25"/>
    </location>
</feature>
<feature type="region of interest" description="Disordered" evidence="1">
    <location>
        <begin position="193"/>
        <end position="212"/>
    </location>
</feature>
<evidence type="ECO:0000259" key="3">
    <source>
        <dbReference type="Pfam" id="PF20568"/>
    </source>
</evidence>
<dbReference type="InterPro" id="IPR046704">
    <property type="entry name" value="DUF6777"/>
</dbReference>
<keyword evidence="5" id="KW-1185">Reference proteome</keyword>
<evidence type="ECO:0000256" key="1">
    <source>
        <dbReference type="SAM" id="MobiDB-lite"/>
    </source>
</evidence>